<sequence length="39" mass="4435">MKSFMGSTCMRVLTSYLRLIASSFIASIDAYQYEFTTNS</sequence>
<reference evidence="1 2" key="1">
    <citation type="submission" date="2015-06" db="EMBL/GenBank/DDBJ databases">
        <title>Genome sequence of Pseudoalteromonas peptidolytica.</title>
        <authorList>
            <person name="Xie B.-B."/>
            <person name="Rong J.-C."/>
            <person name="Qin Q.-L."/>
            <person name="Zhang Y.-Z."/>
        </authorList>
    </citation>
    <scope>NUCLEOTIDE SEQUENCE [LARGE SCALE GENOMIC DNA]</scope>
    <source>
        <strain evidence="1 2">F12-50-A1</strain>
    </source>
</reference>
<accession>A0A8I0MVI9</accession>
<dbReference type="Proteomes" id="UP000660708">
    <property type="component" value="Unassembled WGS sequence"/>
</dbReference>
<gene>
    <name evidence="1" type="ORF">PPEP_a1235</name>
</gene>
<proteinExistence type="predicted"/>
<keyword evidence="2" id="KW-1185">Reference proteome</keyword>
<dbReference type="EMBL" id="AQHF01000020">
    <property type="protein sequence ID" value="MBE0346183.1"/>
    <property type="molecule type" value="Genomic_DNA"/>
</dbReference>
<evidence type="ECO:0000313" key="1">
    <source>
        <dbReference type="EMBL" id="MBE0346183.1"/>
    </source>
</evidence>
<protein>
    <submittedName>
        <fullName evidence="1">Uncharacterized protein</fullName>
    </submittedName>
</protein>
<organism evidence="1 2">
    <name type="scientific">Pseudoalteromonas peptidolytica F12-50-A1</name>
    <dbReference type="NCBI Taxonomy" id="1315280"/>
    <lineage>
        <taxon>Bacteria</taxon>
        <taxon>Pseudomonadati</taxon>
        <taxon>Pseudomonadota</taxon>
        <taxon>Gammaproteobacteria</taxon>
        <taxon>Alteromonadales</taxon>
        <taxon>Pseudoalteromonadaceae</taxon>
        <taxon>Pseudoalteromonas</taxon>
    </lineage>
</organism>
<dbReference type="AlphaFoldDB" id="A0A8I0MVI9"/>
<comment type="caution">
    <text evidence="1">The sequence shown here is derived from an EMBL/GenBank/DDBJ whole genome shotgun (WGS) entry which is preliminary data.</text>
</comment>
<name>A0A8I0MVI9_9GAMM</name>
<evidence type="ECO:0000313" key="2">
    <source>
        <dbReference type="Proteomes" id="UP000660708"/>
    </source>
</evidence>